<dbReference type="HOGENOM" id="CLU_156432_0_0_3"/>
<dbReference type="EMBL" id="CP003659">
    <property type="protein sequence ID" value="AFZ58973.1"/>
    <property type="molecule type" value="Genomic_DNA"/>
</dbReference>
<evidence type="ECO:0000313" key="2">
    <source>
        <dbReference type="Proteomes" id="UP000010474"/>
    </source>
</evidence>
<proteinExistence type="predicted"/>
<protein>
    <submittedName>
        <fullName evidence="1">Uncharacterized protein</fullName>
    </submittedName>
</protein>
<dbReference type="Proteomes" id="UP000010474">
    <property type="component" value="Chromosome"/>
</dbReference>
<dbReference type="eggNOG" id="ENOG5032SPS">
    <property type="taxonomic scope" value="Bacteria"/>
</dbReference>
<evidence type="ECO:0000313" key="1">
    <source>
        <dbReference type="EMBL" id="AFZ58973.1"/>
    </source>
</evidence>
<dbReference type="STRING" id="272123.Anacy_3579"/>
<dbReference type="PATRIC" id="fig|272123.3.peg.3892"/>
<dbReference type="OrthoDB" id="495831at2"/>
<accession>K9ZIB5</accession>
<sequence length="129" mass="14238">MSNQITITLPDDIYQKAEHFARLANRDLASVLVDTIQFSIPPVSLEAAILEPVSTLSDEQVLALTELQMEPEEDSCLSELLDKQQAGMLTESEHSELQALMQIYQEGLLRKATALSEAVKRGLIKELGA</sequence>
<reference evidence="2" key="1">
    <citation type="journal article" date="2013" name="Proc. Natl. Acad. Sci. U.S.A.">
        <title>Improving the coverage of the cyanobacterial phylum using diversity-driven genome sequencing.</title>
        <authorList>
            <person name="Shih P.M."/>
            <person name="Wu D."/>
            <person name="Latifi A."/>
            <person name="Axen S.D."/>
            <person name="Fewer D.P."/>
            <person name="Talla E."/>
            <person name="Calteau A."/>
            <person name="Cai F."/>
            <person name="Tandeau de Marsac N."/>
            <person name="Rippka R."/>
            <person name="Herdman M."/>
            <person name="Sivonen K."/>
            <person name="Coursin T."/>
            <person name="Laurent T."/>
            <person name="Goodwin L."/>
            <person name="Nolan M."/>
            <person name="Davenport K.W."/>
            <person name="Han C.S."/>
            <person name="Rubin E.M."/>
            <person name="Eisen J.A."/>
            <person name="Woyke T."/>
            <person name="Gugger M."/>
            <person name="Kerfeld C.A."/>
        </authorList>
    </citation>
    <scope>NUCLEOTIDE SEQUENCE [LARGE SCALE GENOMIC DNA]</scope>
    <source>
        <strain evidence="2">ATCC 27899 / PCC 7122</strain>
    </source>
</reference>
<organism evidence="1 2">
    <name type="scientific">Anabaena cylindrica (strain ATCC 27899 / PCC 7122)</name>
    <dbReference type="NCBI Taxonomy" id="272123"/>
    <lineage>
        <taxon>Bacteria</taxon>
        <taxon>Bacillati</taxon>
        <taxon>Cyanobacteriota</taxon>
        <taxon>Cyanophyceae</taxon>
        <taxon>Nostocales</taxon>
        <taxon>Nostocaceae</taxon>
        <taxon>Anabaena</taxon>
    </lineage>
</organism>
<dbReference type="KEGG" id="acy:Anacy_3579"/>
<name>K9ZIB5_ANACC</name>
<dbReference type="AlphaFoldDB" id="K9ZIB5"/>
<dbReference type="RefSeq" id="WP_015215595.1">
    <property type="nucleotide sequence ID" value="NC_019771.1"/>
</dbReference>
<gene>
    <name evidence="1" type="ordered locus">Anacy_3579</name>
</gene>
<keyword evidence="2" id="KW-1185">Reference proteome</keyword>